<dbReference type="OrthoDB" id="7284517at2"/>
<dbReference type="EMBL" id="CP014674">
    <property type="protein sequence ID" value="AOX16641.1"/>
    <property type="molecule type" value="Genomic_DNA"/>
</dbReference>
<proteinExistence type="predicted"/>
<evidence type="ECO:0000313" key="1">
    <source>
        <dbReference type="EMBL" id="AOX16641.1"/>
    </source>
</evidence>
<name>A0A1D8USN7_9PROT</name>
<keyword evidence="2" id="KW-1185">Reference proteome</keyword>
<dbReference type="AlphaFoldDB" id="A0A1D8USN7"/>
<dbReference type="Proteomes" id="UP000179145">
    <property type="component" value="Chromosome"/>
</dbReference>
<dbReference type="STRING" id="153496.A0U89_05320"/>
<sequence length="126" mass="13687">MIQQVSPSDPVRLDRAVQEVSSGTHDPVTKAQFDTLQGAMAACDVAPEGIDPPSMIGALFTHLMPHIRNPSVLLPEQRRTILKRLEARATARGDSAPIVPGGVDSLRHELENLEEFMRNRNGLIGG</sequence>
<evidence type="ECO:0000313" key="2">
    <source>
        <dbReference type="Proteomes" id="UP000179145"/>
    </source>
</evidence>
<organism evidence="1 2">
    <name type="scientific">Kozakia baliensis</name>
    <dbReference type="NCBI Taxonomy" id="153496"/>
    <lineage>
        <taxon>Bacteria</taxon>
        <taxon>Pseudomonadati</taxon>
        <taxon>Pseudomonadota</taxon>
        <taxon>Alphaproteobacteria</taxon>
        <taxon>Acetobacterales</taxon>
        <taxon>Acetobacteraceae</taxon>
        <taxon>Kozakia</taxon>
    </lineage>
</organism>
<protein>
    <submittedName>
        <fullName evidence="1">Uncharacterized protein</fullName>
    </submittedName>
</protein>
<dbReference type="RefSeq" id="WP_070402376.1">
    <property type="nucleotide sequence ID" value="NZ_BJVW01000019.1"/>
</dbReference>
<reference evidence="1 2" key="1">
    <citation type="journal article" date="2016" name="Microb. Cell Fact.">
        <title>Dissection of exopolysaccharide biosynthesis in Kozakia baliensis.</title>
        <authorList>
            <person name="Brandt J.U."/>
            <person name="Jakob F."/>
            <person name="Behr J."/>
            <person name="Geissler A.J."/>
            <person name="Vogel R.F."/>
        </authorList>
    </citation>
    <scope>NUCLEOTIDE SEQUENCE [LARGE SCALE GENOMIC DNA]</scope>
    <source>
        <strain evidence="1 2">DSM 14400</strain>
    </source>
</reference>
<accession>A0A1D8USN7</accession>
<gene>
    <name evidence="1" type="ORF">A0U89_05320</name>
</gene>
<dbReference type="KEGG" id="kba:A0U89_05320"/>